<dbReference type="AlphaFoldDB" id="A0AA38VLV8"/>
<evidence type="ECO:0000259" key="1">
    <source>
        <dbReference type="Pfam" id="PF08241"/>
    </source>
</evidence>
<dbReference type="PANTHER" id="PTHR42912:SF80">
    <property type="entry name" value="METHYLTRANSFERASE DOMAIN-CONTAINING PROTEIN"/>
    <property type="match status" value="1"/>
</dbReference>
<comment type="caution">
    <text evidence="2">The sequence shown here is derived from an EMBL/GenBank/DDBJ whole genome shotgun (WGS) entry which is preliminary data.</text>
</comment>
<sequence>MALQPSSHAAEQYTQTSDKLAARLATHSYNTHPQDWFSWVRGRIVETGDILEVGAGTGQLWRGTGIAGVLLTLIDFSAAMCAKLKEIPGAKVVQVDATRLLFPDANLDTVIANHMLYHIDDPDAALRELRRILRPGGQLVISLNGAEHIIELIEVGKLVGRPGFV</sequence>
<dbReference type="Gene3D" id="3.40.50.150">
    <property type="entry name" value="Vaccinia Virus protein VP39"/>
    <property type="match status" value="1"/>
</dbReference>
<dbReference type="PANTHER" id="PTHR42912">
    <property type="entry name" value="METHYLTRANSFERASE"/>
    <property type="match status" value="1"/>
</dbReference>
<feature type="domain" description="Methyltransferase type 11" evidence="1">
    <location>
        <begin position="51"/>
        <end position="141"/>
    </location>
</feature>
<gene>
    <name evidence="2" type="ORF">NKR23_g3346</name>
</gene>
<protein>
    <recommendedName>
        <fullName evidence="1">Methyltransferase type 11 domain-containing protein</fullName>
    </recommendedName>
</protein>
<organism evidence="2 3">
    <name type="scientific">Pleurostoma richardsiae</name>
    <dbReference type="NCBI Taxonomy" id="41990"/>
    <lineage>
        <taxon>Eukaryota</taxon>
        <taxon>Fungi</taxon>
        <taxon>Dikarya</taxon>
        <taxon>Ascomycota</taxon>
        <taxon>Pezizomycotina</taxon>
        <taxon>Sordariomycetes</taxon>
        <taxon>Sordariomycetidae</taxon>
        <taxon>Calosphaeriales</taxon>
        <taxon>Pleurostomataceae</taxon>
        <taxon>Pleurostoma</taxon>
    </lineage>
</organism>
<dbReference type="EMBL" id="JANBVO010000007">
    <property type="protein sequence ID" value="KAJ9150794.1"/>
    <property type="molecule type" value="Genomic_DNA"/>
</dbReference>
<dbReference type="CDD" id="cd02440">
    <property type="entry name" value="AdoMet_MTases"/>
    <property type="match status" value="1"/>
</dbReference>
<dbReference type="InterPro" id="IPR029063">
    <property type="entry name" value="SAM-dependent_MTases_sf"/>
</dbReference>
<reference evidence="2" key="1">
    <citation type="submission" date="2022-07" db="EMBL/GenBank/DDBJ databases">
        <title>Fungi with potential for degradation of polypropylene.</title>
        <authorList>
            <person name="Gostincar C."/>
        </authorList>
    </citation>
    <scope>NUCLEOTIDE SEQUENCE</scope>
    <source>
        <strain evidence="2">EXF-13308</strain>
    </source>
</reference>
<proteinExistence type="predicted"/>
<accession>A0AA38VLV8</accession>
<dbReference type="InterPro" id="IPR050508">
    <property type="entry name" value="Methyltransf_Superfamily"/>
</dbReference>
<dbReference type="Pfam" id="PF08241">
    <property type="entry name" value="Methyltransf_11"/>
    <property type="match status" value="1"/>
</dbReference>
<evidence type="ECO:0000313" key="2">
    <source>
        <dbReference type="EMBL" id="KAJ9150794.1"/>
    </source>
</evidence>
<dbReference type="Proteomes" id="UP001174694">
    <property type="component" value="Unassembled WGS sequence"/>
</dbReference>
<dbReference type="SUPFAM" id="SSF53335">
    <property type="entry name" value="S-adenosyl-L-methionine-dependent methyltransferases"/>
    <property type="match status" value="1"/>
</dbReference>
<dbReference type="InterPro" id="IPR013216">
    <property type="entry name" value="Methyltransf_11"/>
</dbReference>
<evidence type="ECO:0000313" key="3">
    <source>
        <dbReference type="Proteomes" id="UP001174694"/>
    </source>
</evidence>
<dbReference type="GO" id="GO:0008757">
    <property type="term" value="F:S-adenosylmethionine-dependent methyltransferase activity"/>
    <property type="evidence" value="ECO:0007669"/>
    <property type="project" value="InterPro"/>
</dbReference>
<name>A0AA38VLV8_9PEZI</name>
<keyword evidence="3" id="KW-1185">Reference proteome</keyword>